<sequence>MNDGCEDKEERIIWQVRTTKTDQRMIKSAAAEAKMAIGPFLAEAVRKTQIVRRSDWEAGLGKLIEAMALLEGISQRVAGMPDPLDRIETVAALLSVERRLHRIATPWLADDAEGDGA</sequence>
<dbReference type="AlphaFoldDB" id="A0A318SZJ3"/>
<protein>
    <submittedName>
        <fullName evidence="1">Uncharacterized protein</fullName>
    </submittedName>
</protein>
<organism evidence="1 2">
    <name type="scientific">Pseudoroseicyclus aestuarii</name>
    <dbReference type="NCBI Taxonomy" id="1795041"/>
    <lineage>
        <taxon>Bacteria</taxon>
        <taxon>Pseudomonadati</taxon>
        <taxon>Pseudomonadota</taxon>
        <taxon>Alphaproteobacteria</taxon>
        <taxon>Rhodobacterales</taxon>
        <taxon>Paracoccaceae</taxon>
        <taxon>Pseudoroseicyclus</taxon>
    </lineage>
</organism>
<dbReference type="EMBL" id="QJTE01000005">
    <property type="protein sequence ID" value="PYE82207.1"/>
    <property type="molecule type" value="Genomic_DNA"/>
</dbReference>
<name>A0A318SZJ3_9RHOB</name>
<evidence type="ECO:0000313" key="1">
    <source>
        <dbReference type="EMBL" id="PYE82207.1"/>
    </source>
</evidence>
<proteinExistence type="predicted"/>
<comment type="caution">
    <text evidence="1">The sequence shown here is derived from an EMBL/GenBank/DDBJ whole genome shotgun (WGS) entry which is preliminary data.</text>
</comment>
<evidence type="ECO:0000313" key="2">
    <source>
        <dbReference type="Proteomes" id="UP000248311"/>
    </source>
</evidence>
<accession>A0A318SZJ3</accession>
<gene>
    <name evidence="1" type="ORF">DFP88_10547</name>
</gene>
<keyword evidence="2" id="KW-1185">Reference proteome</keyword>
<dbReference type="Proteomes" id="UP000248311">
    <property type="component" value="Unassembled WGS sequence"/>
</dbReference>
<reference evidence="1 2" key="1">
    <citation type="submission" date="2018-06" db="EMBL/GenBank/DDBJ databases">
        <title>Genomic Encyclopedia of Type Strains, Phase III (KMG-III): the genomes of soil and plant-associated and newly described type strains.</title>
        <authorList>
            <person name="Whitman W."/>
        </authorList>
    </citation>
    <scope>NUCLEOTIDE SEQUENCE [LARGE SCALE GENOMIC DNA]</scope>
    <source>
        <strain evidence="1 2">CECT 9025</strain>
    </source>
</reference>